<evidence type="ECO:0000256" key="1">
    <source>
        <dbReference type="ARBA" id="ARBA00022801"/>
    </source>
</evidence>
<gene>
    <name evidence="3" type="ORF">CSW08_03310</name>
</gene>
<dbReference type="SUPFAM" id="SSF53474">
    <property type="entry name" value="alpha/beta-Hydrolases"/>
    <property type="match status" value="1"/>
</dbReference>
<dbReference type="InterPro" id="IPR029058">
    <property type="entry name" value="AB_hydrolase_fold"/>
</dbReference>
<proteinExistence type="predicted"/>
<evidence type="ECO:0000313" key="4">
    <source>
        <dbReference type="Proteomes" id="UP000233435"/>
    </source>
</evidence>
<dbReference type="RefSeq" id="WP_106658482.1">
    <property type="nucleotide sequence ID" value="NZ_PJEO01000014.1"/>
</dbReference>
<dbReference type="Pfam" id="PF20434">
    <property type="entry name" value="BD-FAE"/>
    <property type="match status" value="1"/>
</dbReference>
<dbReference type="OrthoDB" id="9803990at2"/>
<dbReference type="EMBL" id="PJEO01000014">
    <property type="protein sequence ID" value="PKQ46206.1"/>
    <property type="molecule type" value="Genomic_DNA"/>
</dbReference>
<dbReference type="PANTHER" id="PTHR48081">
    <property type="entry name" value="AB HYDROLASE SUPERFAMILY PROTEIN C4A8.06C"/>
    <property type="match status" value="1"/>
</dbReference>
<accession>A0A2N3HMN0</accession>
<organism evidence="3 4">
    <name type="scientific">Confluentibacter flavum</name>
    <dbReference type="NCBI Taxonomy" id="1909700"/>
    <lineage>
        <taxon>Bacteria</taxon>
        <taxon>Pseudomonadati</taxon>
        <taxon>Bacteroidota</taxon>
        <taxon>Flavobacteriia</taxon>
        <taxon>Flavobacteriales</taxon>
        <taxon>Flavobacteriaceae</taxon>
        <taxon>Confluentibacter</taxon>
    </lineage>
</organism>
<keyword evidence="4" id="KW-1185">Reference proteome</keyword>
<dbReference type="Gene3D" id="3.40.50.1820">
    <property type="entry name" value="alpha/beta hydrolase"/>
    <property type="match status" value="1"/>
</dbReference>
<name>A0A2N3HMN0_9FLAO</name>
<evidence type="ECO:0000313" key="3">
    <source>
        <dbReference type="EMBL" id="PKQ46206.1"/>
    </source>
</evidence>
<feature type="domain" description="BD-FAE-like" evidence="2">
    <location>
        <begin position="48"/>
        <end position="171"/>
    </location>
</feature>
<comment type="caution">
    <text evidence="3">The sequence shown here is derived from an EMBL/GenBank/DDBJ whole genome shotgun (WGS) entry which is preliminary data.</text>
</comment>
<dbReference type="Proteomes" id="UP000233435">
    <property type="component" value="Unassembled WGS sequence"/>
</dbReference>
<dbReference type="GO" id="GO:0016787">
    <property type="term" value="F:hydrolase activity"/>
    <property type="evidence" value="ECO:0007669"/>
    <property type="project" value="UniProtKB-KW"/>
</dbReference>
<dbReference type="InterPro" id="IPR050300">
    <property type="entry name" value="GDXG_lipolytic_enzyme"/>
</dbReference>
<reference evidence="3 4" key="1">
    <citation type="submission" date="2017-12" db="EMBL/GenBank/DDBJ databases">
        <title>Confluentibacter flavum sp. nov., isolated from the saline lake.</title>
        <authorList>
            <person name="Yu L."/>
        </authorList>
    </citation>
    <scope>NUCLEOTIDE SEQUENCE [LARGE SCALE GENOMIC DNA]</scope>
    <source>
        <strain evidence="3 4">3B</strain>
    </source>
</reference>
<protein>
    <submittedName>
        <fullName evidence="3">Carboxylesterase</fullName>
    </submittedName>
</protein>
<keyword evidence="1" id="KW-0378">Hydrolase</keyword>
<dbReference type="InterPro" id="IPR049492">
    <property type="entry name" value="BD-FAE-like_dom"/>
</dbReference>
<sequence>MNHTIATCLLIFFSWVAISQTRYIDPVFDSISSKTYTYSIKGKDTLKLDIYEPENDSLIKRPLFVIVHGGGFNSGNRNANSLINLAENVAKKGYVVTSIDYRLLRKNDYFGCNLSVNKKLKVYSNTADDLLSALEYLVNYKTNFRIDESKIVIIGISAGAETALNVVYNRELVIRNLDRYAHIKPAAVISVSGALLNSDIINNAVPGVFYHGALDKIVPYGKGAHHTCDLKSKGFLIIDGSKRITEKLEALNSSFMFYSYLKQGHHEFDIPNDDIKEAFIFINDIVFEKKFYQAKITQ</sequence>
<evidence type="ECO:0000259" key="2">
    <source>
        <dbReference type="Pfam" id="PF20434"/>
    </source>
</evidence>
<dbReference type="AlphaFoldDB" id="A0A2N3HMN0"/>